<evidence type="ECO:0000313" key="2">
    <source>
        <dbReference type="EMBL" id="MBB5372368.1"/>
    </source>
</evidence>
<organism evidence="2 3">
    <name type="scientific">Acidocella aromatica</name>
    <dbReference type="NCBI Taxonomy" id="1303579"/>
    <lineage>
        <taxon>Bacteria</taxon>
        <taxon>Pseudomonadati</taxon>
        <taxon>Pseudomonadota</taxon>
        <taxon>Alphaproteobacteria</taxon>
        <taxon>Acetobacterales</taxon>
        <taxon>Acidocellaceae</taxon>
        <taxon>Acidocella</taxon>
    </lineage>
</organism>
<dbReference type="SUPFAM" id="SSF51735">
    <property type="entry name" value="NAD(P)-binding Rossmann-fold domains"/>
    <property type="match status" value="1"/>
</dbReference>
<protein>
    <submittedName>
        <fullName evidence="2">Nucleoside-diphosphate-sugar epimerase</fullName>
    </submittedName>
</protein>
<evidence type="ECO:0000256" key="1">
    <source>
        <dbReference type="ARBA" id="ARBA00023027"/>
    </source>
</evidence>
<dbReference type="AlphaFoldDB" id="A0A840V8S8"/>
<reference evidence="2 3" key="1">
    <citation type="submission" date="2020-08" db="EMBL/GenBank/DDBJ databases">
        <title>Genomic Encyclopedia of Type Strains, Phase IV (KMG-IV): sequencing the most valuable type-strain genomes for metagenomic binning, comparative biology and taxonomic classification.</title>
        <authorList>
            <person name="Goeker M."/>
        </authorList>
    </citation>
    <scope>NUCLEOTIDE SEQUENCE [LARGE SCALE GENOMIC DNA]</scope>
    <source>
        <strain evidence="2 3">DSM 27026</strain>
    </source>
</reference>
<dbReference type="Proteomes" id="UP000553706">
    <property type="component" value="Unassembled WGS sequence"/>
</dbReference>
<accession>A0A840V8S8</accession>
<comment type="caution">
    <text evidence="2">The sequence shown here is derived from an EMBL/GenBank/DDBJ whole genome shotgun (WGS) entry which is preliminary data.</text>
</comment>
<keyword evidence="3" id="KW-1185">Reference proteome</keyword>
<dbReference type="EMBL" id="JACHFJ010000002">
    <property type="protein sequence ID" value="MBB5372368.1"/>
    <property type="molecule type" value="Genomic_DNA"/>
</dbReference>
<dbReference type="InterPro" id="IPR036291">
    <property type="entry name" value="NAD(P)-bd_dom_sf"/>
</dbReference>
<dbReference type="Gene3D" id="3.40.50.720">
    <property type="entry name" value="NAD(P)-binding Rossmann-like Domain"/>
    <property type="match status" value="1"/>
</dbReference>
<name>A0A840V8S8_9PROT</name>
<keyword evidence="1" id="KW-0520">NAD</keyword>
<gene>
    <name evidence="2" type="ORF">HNP71_000606</name>
</gene>
<evidence type="ECO:0000313" key="3">
    <source>
        <dbReference type="Proteomes" id="UP000553706"/>
    </source>
</evidence>
<dbReference type="RefSeq" id="WP_183265384.1">
    <property type="nucleotide sequence ID" value="NZ_JACHFJ010000002.1"/>
</dbReference>
<proteinExistence type="predicted"/>
<dbReference type="PANTHER" id="PTHR43574">
    <property type="entry name" value="EPIMERASE-RELATED"/>
    <property type="match status" value="1"/>
</dbReference>
<sequence>MLLIFGLGYSGRAIAKAAIAAGYTVTATTRGNAAPEPGVSLIPFDAAETAIAAATHIIATAAPDEHGDPALARYRETILAAPHLRWSGYLSTTGVYGDAGGGWVDEDTPVNPGSERSRRRVEAERAWVALGLPLAIFRLAGIYGPGRSMFDDLRAGQGRHVVKPDHVFGRIHRDDIAQGVLAAMARNATGIFNFADDEPAASADVVVEAGRLLGVEPPPPVAYEEAVKTMSPMARSFWAENRKVSAAKTKATLGIAWKYPDYRAGLAAILREERAQRPLQQP</sequence>